<gene>
    <name evidence="2" type="ORF">EZS28_014897</name>
</gene>
<evidence type="ECO:0000256" key="1">
    <source>
        <dbReference type="SAM" id="MobiDB-lite"/>
    </source>
</evidence>
<dbReference type="AlphaFoldDB" id="A0A5J4W3X1"/>
<dbReference type="EMBL" id="SNRW01003534">
    <property type="protein sequence ID" value="KAA6389577.1"/>
    <property type="molecule type" value="Genomic_DNA"/>
</dbReference>
<evidence type="ECO:0000313" key="3">
    <source>
        <dbReference type="Proteomes" id="UP000324800"/>
    </source>
</evidence>
<accession>A0A5J4W3X1</accession>
<protein>
    <submittedName>
        <fullName evidence="2">Uncharacterized protein</fullName>
    </submittedName>
</protein>
<feature type="region of interest" description="Disordered" evidence="1">
    <location>
        <begin position="1"/>
        <end position="63"/>
    </location>
</feature>
<feature type="compositionally biased region" description="Basic and acidic residues" evidence="1">
    <location>
        <begin position="25"/>
        <end position="34"/>
    </location>
</feature>
<evidence type="ECO:0000313" key="2">
    <source>
        <dbReference type="EMBL" id="KAA6389577.1"/>
    </source>
</evidence>
<feature type="compositionally biased region" description="Low complexity" evidence="1">
    <location>
        <begin position="45"/>
        <end position="58"/>
    </location>
</feature>
<dbReference type="Proteomes" id="UP000324800">
    <property type="component" value="Unassembled WGS sequence"/>
</dbReference>
<proteinExistence type="predicted"/>
<name>A0A5J4W3X1_9EUKA</name>
<comment type="caution">
    <text evidence="2">The sequence shown here is derived from an EMBL/GenBank/DDBJ whole genome shotgun (WGS) entry which is preliminary data.</text>
</comment>
<organism evidence="2 3">
    <name type="scientific">Streblomastix strix</name>
    <dbReference type="NCBI Taxonomy" id="222440"/>
    <lineage>
        <taxon>Eukaryota</taxon>
        <taxon>Metamonada</taxon>
        <taxon>Preaxostyla</taxon>
        <taxon>Oxymonadida</taxon>
        <taxon>Streblomastigidae</taxon>
        <taxon>Streblomastix</taxon>
    </lineage>
</organism>
<sequence length="153" mass="17397">MTSKPSRGGEQIEIKIVEYGTDFEQEQKTDERRKSPVHSSKSRRSASQSVSVSNVQSNNDKDNQRFQCFGSVHISNIKKQISSQNIWTKQIQTSSIDSRIKYSSKFGHGVDPADIEILVNNSIPLHDDMTMQTIKATFFDSESSVILQYRLRP</sequence>
<reference evidence="2 3" key="1">
    <citation type="submission" date="2019-03" db="EMBL/GenBank/DDBJ databases">
        <title>Single cell metagenomics reveals metabolic interactions within the superorganism composed of flagellate Streblomastix strix and complex community of Bacteroidetes bacteria on its surface.</title>
        <authorList>
            <person name="Treitli S.C."/>
            <person name="Kolisko M."/>
            <person name="Husnik F."/>
            <person name="Keeling P."/>
            <person name="Hampl V."/>
        </authorList>
    </citation>
    <scope>NUCLEOTIDE SEQUENCE [LARGE SCALE GENOMIC DNA]</scope>
    <source>
        <strain evidence="2">ST1C</strain>
    </source>
</reference>